<comment type="caution">
    <text evidence="1">The sequence shown here is derived from an EMBL/GenBank/DDBJ whole genome shotgun (WGS) entry which is preliminary data.</text>
</comment>
<proteinExistence type="predicted"/>
<name>A0A8H3VJW3_VENIN</name>
<protein>
    <submittedName>
        <fullName evidence="1">Uncharacterized protein</fullName>
    </submittedName>
</protein>
<gene>
    <name evidence="1" type="ORF">EG327_001795</name>
</gene>
<dbReference type="EMBL" id="WNWR01000150">
    <property type="protein sequence ID" value="KAE9990155.1"/>
    <property type="molecule type" value="Genomic_DNA"/>
</dbReference>
<dbReference type="Proteomes" id="UP000490939">
    <property type="component" value="Unassembled WGS sequence"/>
</dbReference>
<dbReference type="AlphaFoldDB" id="A0A8H3VJW3"/>
<evidence type="ECO:0000313" key="1">
    <source>
        <dbReference type="EMBL" id="KAE9990155.1"/>
    </source>
</evidence>
<accession>A0A8H3VJW3</accession>
<keyword evidence="2" id="KW-1185">Reference proteome</keyword>
<organism evidence="1 2">
    <name type="scientific">Venturia inaequalis</name>
    <name type="common">Apple scab fungus</name>
    <dbReference type="NCBI Taxonomy" id="5025"/>
    <lineage>
        <taxon>Eukaryota</taxon>
        <taxon>Fungi</taxon>
        <taxon>Dikarya</taxon>
        <taxon>Ascomycota</taxon>
        <taxon>Pezizomycotina</taxon>
        <taxon>Dothideomycetes</taxon>
        <taxon>Pleosporomycetidae</taxon>
        <taxon>Venturiales</taxon>
        <taxon>Venturiaceae</taxon>
        <taxon>Venturia</taxon>
    </lineage>
</organism>
<evidence type="ECO:0000313" key="2">
    <source>
        <dbReference type="Proteomes" id="UP000490939"/>
    </source>
</evidence>
<reference evidence="1 2" key="1">
    <citation type="submission" date="2019-07" db="EMBL/GenBank/DDBJ databases">
        <title>Venturia inaequalis Genome Resource.</title>
        <authorList>
            <person name="Lichtner F.J."/>
        </authorList>
    </citation>
    <scope>NUCLEOTIDE SEQUENCE [LARGE SCALE GENOMIC DNA]</scope>
    <source>
        <strain evidence="1 2">DMI_063113</strain>
    </source>
</reference>
<sequence length="229" mass="25982">MRSGFPSWSWTGWNHVEDTQILFNQPLDIRALLSFYSVMFSDPIPQGKTGSKTPTNTGPIVTLALFSRCGLDLYRIREELQDHLKPPTNPPPFTLTGPSRYHHQTTNNNDGDILTTTTTPSPDTLLAFWTSTSLATIRVRPDNNTLTISTSSGQRMAELQLNRRLEIRLGGLLEFIVVAYTLEGDLLLMLVQWSEWGIAYRAPVLNFEFRITQENWVDNGPYKKRILLG</sequence>